<evidence type="ECO:0000313" key="9">
    <source>
        <dbReference type="EMBL" id="WPU66755.1"/>
    </source>
</evidence>
<keyword evidence="1 6" id="KW-0645">Protease</keyword>
<dbReference type="KEGG" id="psti:SOO65_08345"/>
<reference evidence="9 10" key="1">
    <citation type="submission" date="2023-11" db="EMBL/GenBank/DDBJ databases">
        <title>Peredibacter starrii A3.12.</title>
        <authorList>
            <person name="Mitchell R.J."/>
        </authorList>
    </citation>
    <scope>NUCLEOTIDE SEQUENCE [LARGE SCALE GENOMIC DNA]</scope>
    <source>
        <strain evidence="9 10">A3.12</strain>
    </source>
</reference>
<dbReference type="AlphaFoldDB" id="A0AAX4HU88"/>
<evidence type="ECO:0000256" key="6">
    <source>
        <dbReference type="RuleBase" id="RU003983"/>
    </source>
</evidence>
<proteinExistence type="inferred from homology"/>
<dbReference type="InterPro" id="IPR051156">
    <property type="entry name" value="Mito/Outer_Membr_Metalloprot"/>
</dbReference>
<dbReference type="EMBL" id="CP139487">
    <property type="protein sequence ID" value="WPU66755.1"/>
    <property type="molecule type" value="Genomic_DNA"/>
</dbReference>
<dbReference type="GO" id="GO:0004222">
    <property type="term" value="F:metalloendopeptidase activity"/>
    <property type="evidence" value="ECO:0007669"/>
    <property type="project" value="InterPro"/>
</dbReference>
<dbReference type="GO" id="GO:0016020">
    <property type="term" value="C:membrane"/>
    <property type="evidence" value="ECO:0007669"/>
    <property type="project" value="TreeGrafter"/>
</dbReference>
<accession>A0AAX4HU88</accession>
<evidence type="ECO:0000256" key="2">
    <source>
        <dbReference type="ARBA" id="ARBA00022723"/>
    </source>
</evidence>
<dbReference type="GO" id="GO:0046872">
    <property type="term" value="F:metal ion binding"/>
    <property type="evidence" value="ECO:0007669"/>
    <property type="project" value="UniProtKB-KW"/>
</dbReference>
<comment type="cofactor">
    <cofactor evidence="6">
        <name>Zn(2+)</name>
        <dbReference type="ChEBI" id="CHEBI:29105"/>
    </cofactor>
    <text evidence="6">Binds 1 zinc ion per subunit.</text>
</comment>
<gene>
    <name evidence="9" type="ORF">SOO65_08345</name>
</gene>
<keyword evidence="5 6" id="KW-0482">Metalloprotease</keyword>
<feature type="signal peptide" evidence="7">
    <location>
        <begin position="1"/>
        <end position="19"/>
    </location>
</feature>
<dbReference type="Proteomes" id="UP001324634">
    <property type="component" value="Chromosome"/>
</dbReference>
<evidence type="ECO:0000313" key="10">
    <source>
        <dbReference type="Proteomes" id="UP001324634"/>
    </source>
</evidence>
<dbReference type="CDD" id="cd07331">
    <property type="entry name" value="M48C_Oma1_like"/>
    <property type="match status" value="1"/>
</dbReference>
<evidence type="ECO:0000256" key="1">
    <source>
        <dbReference type="ARBA" id="ARBA00022670"/>
    </source>
</evidence>
<evidence type="ECO:0000256" key="4">
    <source>
        <dbReference type="ARBA" id="ARBA00022833"/>
    </source>
</evidence>
<evidence type="ECO:0000256" key="5">
    <source>
        <dbReference type="ARBA" id="ARBA00023049"/>
    </source>
</evidence>
<organism evidence="9 10">
    <name type="scientific">Peredibacter starrii</name>
    <dbReference type="NCBI Taxonomy" id="28202"/>
    <lineage>
        <taxon>Bacteria</taxon>
        <taxon>Pseudomonadati</taxon>
        <taxon>Bdellovibrionota</taxon>
        <taxon>Bacteriovoracia</taxon>
        <taxon>Bacteriovoracales</taxon>
        <taxon>Bacteriovoracaceae</taxon>
        <taxon>Peredibacter</taxon>
    </lineage>
</organism>
<dbReference type="PANTHER" id="PTHR22726">
    <property type="entry name" value="METALLOENDOPEPTIDASE OMA1"/>
    <property type="match status" value="1"/>
</dbReference>
<evidence type="ECO:0000259" key="8">
    <source>
        <dbReference type="Pfam" id="PF01435"/>
    </source>
</evidence>
<feature type="chain" id="PRO_5043399536" evidence="7">
    <location>
        <begin position="20"/>
        <end position="267"/>
    </location>
</feature>
<sequence length="267" mass="28940">MRTVLFLCFLILFGLNLQSCSSVKTPDDSEINAMALKSYEEVKSKAKISNNADWTAMVNRVASRIAKASGENFQWEWMLIDSPEVNAWCMPGGKIAVYTGIMPVLQTEGALAAVLGHEVAHATKRHGKKQYARAMKGNIAGVVIGTATVIGGQIFCKSESCRMITGLGGAAAGFAVAFFDRKFSRGDETEADKVGQDFMAKAGYDPAEAVKVWERMGAANQGKAPPEFMSTHPSDETRRKNLSTWLPEAEAVYSQAPQKYGVGESIK</sequence>
<dbReference type="GO" id="GO:0051603">
    <property type="term" value="P:proteolysis involved in protein catabolic process"/>
    <property type="evidence" value="ECO:0007669"/>
    <property type="project" value="TreeGrafter"/>
</dbReference>
<name>A0AAX4HU88_9BACT</name>
<keyword evidence="2" id="KW-0479">Metal-binding</keyword>
<dbReference type="Gene3D" id="3.30.2010.10">
    <property type="entry name" value="Metalloproteases ('zincins'), catalytic domain"/>
    <property type="match status" value="1"/>
</dbReference>
<protein>
    <submittedName>
        <fullName evidence="9">M48 family metallopeptidase</fullName>
    </submittedName>
</protein>
<dbReference type="InterPro" id="IPR001915">
    <property type="entry name" value="Peptidase_M48"/>
</dbReference>
<evidence type="ECO:0000256" key="3">
    <source>
        <dbReference type="ARBA" id="ARBA00022801"/>
    </source>
</evidence>
<comment type="similarity">
    <text evidence="6">Belongs to the peptidase M48 family.</text>
</comment>
<feature type="domain" description="Peptidase M48" evidence="8">
    <location>
        <begin position="51"/>
        <end position="245"/>
    </location>
</feature>
<dbReference type="RefSeq" id="WP_321399282.1">
    <property type="nucleotide sequence ID" value="NZ_CP139487.1"/>
</dbReference>
<evidence type="ECO:0000256" key="7">
    <source>
        <dbReference type="SAM" id="SignalP"/>
    </source>
</evidence>
<dbReference type="PANTHER" id="PTHR22726:SF24">
    <property type="entry name" value="M48 FAMILY METALLOPEPTIDASE"/>
    <property type="match status" value="1"/>
</dbReference>
<keyword evidence="7" id="KW-0732">Signal</keyword>
<dbReference type="Pfam" id="PF01435">
    <property type="entry name" value="Peptidase_M48"/>
    <property type="match status" value="1"/>
</dbReference>
<keyword evidence="10" id="KW-1185">Reference proteome</keyword>
<keyword evidence="4 6" id="KW-0862">Zinc</keyword>
<keyword evidence="3 6" id="KW-0378">Hydrolase</keyword>